<name>C4JJ43_UNCRE</name>
<evidence type="ECO:0000256" key="2">
    <source>
        <dbReference type="SAM" id="SignalP"/>
    </source>
</evidence>
<dbReference type="HOGENOM" id="CLU_2147738_0_0_1"/>
<accession>C4JJ43</accession>
<feature type="signal peptide" evidence="2">
    <location>
        <begin position="1"/>
        <end position="19"/>
    </location>
</feature>
<proteinExistence type="predicted"/>
<dbReference type="EMBL" id="CH476615">
    <property type="protein sequence ID" value="EEP76801.1"/>
    <property type="molecule type" value="Genomic_DNA"/>
</dbReference>
<protein>
    <submittedName>
        <fullName evidence="3">Uncharacterized protein</fullName>
    </submittedName>
</protein>
<feature type="chain" id="PRO_5002937732" evidence="2">
    <location>
        <begin position="20"/>
        <end position="112"/>
    </location>
</feature>
<dbReference type="InParanoid" id="C4JJ43"/>
<dbReference type="VEuPathDB" id="FungiDB:UREG_01650"/>
<keyword evidence="1" id="KW-1133">Transmembrane helix</keyword>
<keyword evidence="4" id="KW-1185">Reference proteome</keyword>
<evidence type="ECO:0000313" key="4">
    <source>
        <dbReference type="Proteomes" id="UP000002058"/>
    </source>
</evidence>
<reference evidence="4" key="1">
    <citation type="journal article" date="2009" name="Genome Res.">
        <title>Comparative genomic analyses of the human fungal pathogens Coccidioides and their relatives.</title>
        <authorList>
            <person name="Sharpton T.J."/>
            <person name="Stajich J.E."/>
            <person name="Rounsley S.D."/>
            <person name="Gardner M.J."/>
            <person name="Wortman J.R."/>
            <person name="Jordar V.S."/>
            <person name="Maiti R."/>
            <person name="Kodira C.D."/>
            <person name="Neafsey D.E."/>
            <person name="Zeng Q."/>
            <person name="Hung C.-Y."/>
            <person name="McMahan C."/>
            <person name="Muszewska A."/>
            <person name="Grynberg M."/>
            <person name="Mandel M.A."/>
            <person name="Kellner E.M."/>
            <person name="Barker B.M."/>
            <person name="Galgiani J.N."/>
            <person name="Orbach M.J."/>
            <person name="Kirkland T.N."/>
            <person name="Cole G.T."/>
            <person name="Henn M.R."/>
            <person name="Birren B.W."/>
            <person name="Taylor J.W."/>
        </authorList>
    </citation>
    <scope>NUCLEOTIDE SEQUENCE [LARGE SCALE GENOMIC DNA]</scope>
    <source>
        <strain evidence="4">UAMH 1704</strain>
    </source>
</reference>
<dbReference type="GeneID" id="8438619"/>
<evidence type="ECO:0000313" key="3">
    <source>
        <dbReference type="EMBL" id="EEP76801.1"/>
    </source>
</evidence>
<feature type="transmembrane region" description="Helical" evidence="1">
    <location>
        <begin position="60"/>
        <end position="84"/>
    </location>
</feature>
<gene>
    <name evidence="3" type="ORF">UREG_01650</name>
</gene>
<keyword evidence="1" id="KW-0472">Membrane</keyword>
<sequence length="112" mass="12283">MKLFTFLFAIAAASMAVVAAPAPAEAGAPIEKREPEPVPDGHGGRKLCSMIRSLLPNFDYMIKVNALVMVLYIFVTSTDLNWLLFAYSAPLSDWPPPPQLYGRILDQDYAAP</sequence>
<evidence type="ECO:0000256" key="1">
    <source>
        <dbReference type="SAM" id="Phobius"/>
    </source>
</evidence>
<dbReference type="RefSeq" id="XP_002542134.1">
    <property type="nucleotide sequence ID" value="XM_002542088.1"/>
</dbReference>
<keyword evidence="1" id="KW-0812">Transmembrane</keyword>
<keyword evidence="2" id="KW-0732">Signal</keyword>
<dbReference type="KEGG" id="ure:UREG_01650"/>
<dbReference type="AlphaFoldDB" id="C4JJ43"/>
<dbReference type="Proteomes" id="UP000002058">
    <property type="component" value="Unassembled WGS sequence"/>
</dbReference>
<organism evidence="3 4">
    <name type="scientific">Uncinocarpus reesii (strain UAMH 1704)</name>
    <dbReference type="NCBI Taxonomy" id="336963"/>
    <lineage>
        <taxon>Eukaryota</taxon>
        <taxon>Fungi</taxon>
        <taxon>Dikarya</taxon>
        <taxon>Ascomycota</taxon>
        <taxon>Pezizomycotina</taxon>
        <taxon>Eurotiomycetes</taxon>
        <taxon>Eurotiomycetidae</taxon>
        <taxon>Onygenales</taxon>
        <taxon>Onygenaceae</taxon>
        <taxon>Uncinocarpus</taxon>
    </lineage>
</organism>